<dbReference type="Ensembl" id="ENSNLET00000055545.1">
    <property type="protein sequence ID" value="ENSNLEP00000032590.1"/>
    <property type="gene ID" value="ENSNLEG00000036224.1"/>
</dbReference>
<dbReference type="GeneTree" id="ENSGT00390000000013"/>
<dbReference type="AlphaFoldDB" id="A0A2I3GMU1"/>
<name>A0A2I3GMU1_NOMLE</name>
<dbReference type="GO" id="GO:0007165">
    <property type="term" value="P:signal transduction"/>
    <property type="evidence" value="ECO:0007669"/>
    <property type="project" value="TreeGrafter"/>
</dbReference>
<dbReference type="EMBL" id="ADFV01080996">
    <property type="status" value="NOT_ANNOTATED_CDS"/>
    <property type="molecule type" value="Genomic_DNA"/>
</dbReference>
<feature type="region of interest" description="Disordered" evidence="1">
    <location>
        <begin position="50"/>
        <end position="93"/>
    </location>
</feature>
<keyword evidence="4" id="KW-1185">Reference proteome</keyword>
<dbReference type="GO" id="GO:0016324">
    <property type="term" value="C:apical plasma membrane"/>
    <property type="evidence" value="ECO:0007669"/>
    <property type="project" value="TreeGrafter"/>
</dbReference>
<organism evidence="3 4">
    <name type="scientific">Nomascus leucogenys</name>
    <name type="common">Northern white-cheeked gibbon</name>
    <name type="synonym">Hylobates leucogenys</name>
    <dbReference type="NCBI Taxonomy" id="61853"/>
    <lineage>
        <taxon>Eukaryota</taxon>
        <taxon>Metazoa</taxon>
        <taxon>Chordata</taxon>
        <taxon>Craniata</taxon>
        <taxon>Vertebrata</taxon>
        <taxon>Euteleostomi</taxon>
        <taxon>Mammalia</taxon>
        <taxon>Eutheria</taxon>
        <taxon>Euarchontoglires</taxon>
        <taxon>Primates</taxon>
        <taxon>Haplorrhini</taxon>
        <taxon>Catarrhini</taxon>
        <taxon>Hylobatidae</taxon>
        <taxon>Nomascus</taxon>
    </lineage>
</organism>
<evidence type="ECO:0000256" key="1">
    <source>
        <dbReference type="SAM" id="MobiDB-lite"/>
    </source>
</evidence>
<keyword evidence="2" id="KW-0472">Membrane</keyword>
<dbReference type="EMBL" id="ADFV01081002">
    <property type="status" value="NOT_ANNOTATED_CDS"/>
    <property type="molecule type" value="Genomic_DNA"/>
</dbReference>
<dbReference type="GO" id="GO:0016323">
    <property type="term" value="C:basolateral plasma membrane"/>
    <property type="evidence" value="ECO:0007669"/>
    <property type="project" value="TreeGrafter"/>
</dbReference>
<reference evidence="3 4" key="1">
    <citation type="submission" date="2012-10" db="EMBL/GenBank/DDBJ databases">
        <authorList>
            <consortium name="Gibbon Genome Sequencing Consortium"/>
        </authorList>
    </citation>
    <scope>NUCLEOTIDE SEQUENCE [LARGE SCALE GENOMIC DNA]</scope>
</reference>
<evidence type="ECO:0000313" key="3">
    <source>
        <dbReference type="Ensembl" id="ENSNLEP00000032590.1"/>
    </source>
</evidence>
<keyword evidence="2" id="KW-1133">Transmembrane helix</keyword>
<dbReference type="GO" id="GO:1901731">
    <property type="term" value="P:positive regulation of platelet aggregation"/>
    <property type="evidence" value="ECO:0007669"/>
    <property type="project" value="TreeGrafter"/>
</dbReference>
<dbReference type="EMBL" id="ADFV01081000">
    <property type="status" value="NOT_ANNOTATED_CDS"/>
    <property type="molecule type" value="Genomic_DNA"/>
</dbReference>
<evidence type="ECO:0000313" key="4">
    <source>
        <dbReference type="Proteomes" id="UP000001073"/>
    </source>
</evidence>
<reference evidence="3" key="3">
    <citation type="submission" date="2025-09" db="UniProtKB">
        <authorList>
            <consortium name="Ensembl"/>
        </authorList>
    </citation>
    <scope>IDENTIFICATION</scope>
</reference>
<protein>
    <submittedName>
        <fullName evidence="3">Podoplanin</fullName>
    </submittedName>
</protein>
<dbReference type="EMBL" id="ADFV01081001">
    <property type="status" value="NOT_ANNOTATED_CDS"/>
    <property type="molecule type" value="Genomic_DNA"/>
</dbReference>
<feature type="transmembrane region" description="Helical" evidence="2">
    <location>
        <begin position="100"/>
        <end position="126"/>
    </location>
</feature>
<gene>
    <name evidence="3" type="primary">PDPN</name>
</gene>
<feature type="region of interest" description="Disordered" evidence="1">
    <location>
        <begin position="1"/>
        <end position="20"/>
    </location>
</feature>
<dbReference type="EMBL" id="ADFV01080999">
    <property type="status" value="NOT_ANNOTATED_CDS"/>
    <property type="molecule type" value="Genomic_DNA"/>
</dbReference>
<proteinExistence type="predicted"/>
<dbReference type="PANTHER" id="PTHR47390:SF1">
    <property type="entry name" value="PODOPLANIN"/>
    <property type="match status" value="1"/>
</dbReference>
<dbReference type="PANTHER" id="PTHR47390">
    <property type="entry name" value="PODOPLANIN"/>
    <property type="match status" value="1"/>
</dbReference>
<dbReference type="EMBL" id="ADFV01080997">
    <property type="status" value="NOT_ANNOTATED_CDS"/>
    <property type="molecule type" value="Genomic_DNA"/>
</dbReference>
<dbReference type="InterPro" id="IPR052684">
    <property type="entry name" value="Podoplanin_domain"/>
</dbReference>
<sequence length="143" mass="14619">MGTSEQRLAGMPGPGIRGCPGERGGAEGVCVPGAWSAVAQSWLTATSSSRVQGIPLPQPPEYTVHAQEQSPSATASNVATSHSTEKVDGDTQTTVEKDGLATVTLVGIIVGVLLAIGFIGGIIIVVMRKMTTSEVSPEGRMST</sequence>
<feature type="compositionally biased region" description="Basic and acidic residues" evidence="1">
    <location>
        <begin position="83"/>
        <end position="93"/>
    </location>
</feature>
<feature type="compositionally biased region" description="Polar residues" evidence="1">
    <location>
        <begin position="66"/>
        <end position="82"/>
    </location>
</feature>
<accession>A0A2I3GMU1</accession>
<dbReference type="GO" id="GO:0007155">
    <property type="term" value="P:cell adhesion"/>
    <property type="evidence" value="ECO:0007669"/>
    <property type="project" value="TreeGrafter"/>
</dbReference>
<dbReference type="Pfam" id="PF05808">
    <property type="entry name" value="Podoplanin"/>
    <property type="match status" value="1"/>
</dbReference>
<dbReference type="GO" id="GO:0016477">
    <property type="term" value="P:cell migration"/>
    <property type="evidence" value="ECO:0007669"/>
    <property type="project" value="TreeGrafter"/>
</dbReference>
<dbReference type="Proteomes" id="UP000001073">
    <property type="component" value="Chromosome 24"/>
</dbReference>
<reference evidence="3" key="2">
    <citation type="submission" date="2025-08" db="UniProtKB">
        <authorList>
            <consortium name="Ensembl"/>
        </authorList>
    </citation>
    <scope>IDENTIFICATION</scope>
</reference>
<dbReference type="EMBL" id="ADFV01080998">
    <property type="status" value="NOT_ANNOTATED_CDS"/>
    <property type="molecule type" value="Genomic_DNA"/>
</dbReference>
<dbReference type="GO" id="GO:0030027">
    <property type="term" value="C:lamellipodium"/>
    <property type="evidence" value="ECO:0007669"/>
    <property type="project" value="TreeGrafter"/>
</dbReference>
<evidence type="ECO:0000256" key="2">
    <source>
        <dbReference type="SAM" id="Phobius"/>
    </source>
</evidence>
<keyword evidence="2" id="KW-0812">Transmembrane</keyword>